<dbReference type="EMBL" id="BGPR01006131">
    <property type="protein sequence ID" value="GBN16306.1"/>
    <property type="molecule type" value="Genomic_DNA"/>
</dbReference>
<dbReference type="AlphaFoldDB" id="A0A4Y2LRX1"/>
<proteinExistence type="predicted"/>
<comment type="caution">
    <text evidence="1">The sequence shown here is derived from an EMBL/GenBank/DDBJ whole genome shotgun (WGS) entry which is preliminary data.</text>
</comment>
<keyword evidence="2" id="KW-1185">Reference proteome</keyword>
<name>A0A4Y2LRX1_ARAVE</name>
<accession>A0A4Y2LRX1</accession>
<protein>
    <submittedName>
        <fullName evidence="1">Uncharacterized protein</fullName>
    </submittedName>
</protein>
<evidence type="ECO:0000313" key="1">
    <source>
        <dbReference type="EMBL" id="GBN16306.1"/>
    </source>
</evidence>
<organism evidence="1 2">
    <name type="scientific">Araneus ventricosus</name>
    <name type="common">Orbweaver spider</name>
    <name type="synonym">Epeira ventricosa</name>
    <dbReference type="NCBI Taxonomy" id="182803"/>
    <lineage>
        <taxon>Eukaryota</taxon>
        <taxon>Metazoa</taxon>
        <taxon>Ecdysozoa</taxon>
        <taxon>Arthropoda</taxon>
        <taxon>Chelicerata</taxon>
        <taxon>Arachnida</taxon>
        <taxon>Araneae</taxon>
        <taxon>Araneomorphae</taxon>
        <taxon>Entelegynae</taxon>
        <taxon>Araneoidea</taxon>
        <taxon>Araneidae</taxon>
        <taxon>Araneus</taxon>
    </lineage>
</organism>
<evidence type="ECO:0000313" key="2">
    <source>
        <dbReference type="Proteomes" id="UP000499080"/>
    </source>
</evidence>
<gene>
    <name evidence="1" type="ORF">AVEN_221884_1</name>
</gene>
<reference evidence="1 2" key="1">
    <citation type="journal article" date="2019" name="Sci. Rep.">
        <title>Orb-weaving spider Araneus ventricosus genome elucidates the spidroin gene catalogue.</title>
        <authorList>
            <person name="Kono N."/>
            <person name="Nakamura H."/>
            <person name="Ohtoshi R."/>
            <person name="Moran D.A.P."/>
            <person name="Shinohara A."/>
            <person name="Yoshida Y."/>
            <person name="Fujiwara M."/>
            <person name="Mori M."/>
            <person name="Tomita M."/>
            <person name="Arakawa K."/>
        </authorList>
    </citation>
    <scope>NUCLEOTIDE SEQUENCE [LARGE SCALE GENOMIC DNA]</scope>
</reference>
<dbReference type="Proteomes" id="UP000499080">
    <property type="component" value="Unassembled WGS sequence"/>
</dbReference>
<sequence length="99" mass="10796">MKITKGPAGTSKMSLAVWTSSEGVIWSPTGIISISHLQVASRHPSFSSRLVSCTMRGWKLQAWRFSVGVGTYCGNDGSLRQLHNFRWVNHALIGYGSAS</sequence>